<feature type="region of interest" description="Disordered" evidence="1">
    <location>
        <begin position="47"/>
        <end position="70"/>
    </location>
</feature>
<evidence type="ECO:0000313" key="2">
    <source>
        <dbReference type="EMBL" id="KAI9638740.1"/>
    </source>
</evidence>
<evidence type="ECO:0000313" key="3">
    <source>
        <dbReference type="Proteomes" id="UP001164286"/>
    </source>
</evidence>
<dbReference type="RefSeq" id="XP_052948517.1">
    <property type="nucleotide sequence ID" value="XM_053091696.1"/>
</dbReference>
<sequence>MSTQLGSSVNPVPSSLPTSSLPDDFASELPPPPSGGTWGSAYYFFEGASDPAVPPPPPPGASTSATETSVTMMDIGPPPPDPITQIAGTWWSKPVLPTGTEGLPPKAEYVVRPVDVYWKSQEDMDQNQPLRKFTALDKAFRDELSATVTEFWRSFLPDLPEACEVEGISGADWADLAGQMISTAGAVSTQERPCLSIRPAANATNTLSSDGTQHMELEAGFHTQRVTDSPAEDTRCVVGTLYLERAPHTNDAGAEVSDRNRSNPWVLKRIVAVNPLAPPAFDSDDEFTDMTVQMTAA</sequence>
<dbReference type="Proteomes" id="UP001164286">
    <property type="component" value="Unassembled WGS sequence"/>
</dbReference>
<evidence type="ECO:0000256" key="1">
    <source>
        <dbReference type="SAM" id="MobiDB-lite"/>
    </source>
</evidence>
<feature type="compositionally biased region" description="Low complexity" evidence="1">
    <location>
        <begin position="61"/>
        <end position="70"/>
    </location>
</feature>
<dbReference type="GeneID" id="77730901"/>
<protein>
    <submittedName>
        <fullName evidence="2">Uncharacterized protein</fullName>
    </submittedName>
</protein>
<dbReference type="AlphaFoldDB" id="A0AA38HDI0"/>
<gene>
    <name evidence="2" type="ORF">MKK02DRAFT_41765</name>
</gene>
<comment type="caution">
    <text evidence="2">The sequence shown here is derived from an EMBL/GenBank/DDBJ whole genome shotgun (WGS) entry which is preliminary data.</text>
</comment>
<keyword evidence="3" id="KW-1185">Reference proteome</keyword>
<feature type="region of interest" description="Disordered" evidence="1">
    <location>
        <begin position="1"/>
        <end position="33"/>
    </location>
</feature>
<organism evidence="2 3">
    <name type="scientific">Dioszegia hungarica</name>
    <dbReference type="NCBI Taxonomy" id="4972"/>
    <lineage>
        <taxon>Eukaryota</taxon>
        <taxon>Fungi</taxon>
        <taxon>Dikarya</taxon>
        <taxon>Basidiomycota</taxon>
        <taxon>Agaricomycotina</taxon>
        <taxon>Tremellomycetes</taxon>
        <taxon>Tremellales</taxon>
        <taxon>Bulleribasidiaceae</taxon>
        <taxon>Dioszegia</taxon>
    </lineage>
</organism>
<accession>A0AA38HDI0</accession>
<name>A0AA38HDI0_9TREE</name>
<dbReference type="EMBL" id="JAKWFO010000002">
    <property type="protein sequence ID" value="KAI9638740.1"/>
    <property type="molecule type" value="Genomic_DNA"/>
</dbReference>
<reference evidence="2" key="1">
    <citation type="journal article" date="2022" name="G3 (Bethesda)">
        <title>High quality genome of the basidiomycete yeast Dioszegia hungarica PDD-24b-2 isolated from cloud water.</title>
        <authorList>
            <person name="Jarrige D."/>
            <person name="Haridas S."/>
            <person name="Bleykasten-Grosshans C."/>
            <person name="Joly M."/>
            <person name="Nadalig T."/>
            <person name="Sancelme M."/>
            <person name="Vuilleumier S."/>
            <person name="Grigoriev I.V."/>
            <person name="Amato P."/>
            <person name="Bringel F."/>
        </authorList>
    </citation>
    <scope>NUCLEOTIDE SEQUENCE</scope>
    <source>
        <strain evidence="2">PDD-24b-2</strain>
    </source>
</reference>
<feature type="compositionally biased region" description="Low complexity" evidence="1">
    <location>
        <begin position="7"/>
        <end position="22"/>
    </location>
</feature>
<proteinExistence type="predicted"/>